<dbReference type="AlphaFoldDB" id="A0A265NEC1"/>
<evidence type="ECO:0000313" key="7">
    <source>
        <dbReference type="EMBL" id="OZU89804.1"/>
    </source>
</evidence>
<evidence type="ECO:0000256" key="3">
    <source>
        <dbReference type="ARBA" id="ARBA00023288"/>
    </source>
</evidence>
<dbReference type="InterPro" id="IPR001638">
    <property type="entry name" value="Solute-binding_3/MltF_N"/>
</dbReference>
<evidence type="ECO:0000256" key="1">
    <source>
        <dbReference type="ARBA" id="ARBA00022729"/>
    </source>
</evidence>
<dbReference type="SUPFAM" id="SSF53850">
    <property type="entry name" value="Periplasmic binding protein-like II"/>
    <property type="match status" value="1"/>
</dbReference>
<protein>
    <submittedName>
        <fullName evidence="7">Amino acid ABC transporter substrate-binding protein</fullName>
    </submittedName>
</protein>
<dbReference type="RefSeq" id="WP_094883405.1">
    <property type="nucleotide sequence ID" value="NZ_NPMS01000001.1"/>
</dbReference>
<dbReference type="GO" id="GO:0016020">
    <property type="term" value="C:membrane"/>
    <property type="evidence" value="ECO:0007669"/>
    <property type="project" value="InterPro"/>
</dbReference>
<dbReference type="PANTHER" id="PTHR35936">
    <property type="entry name" value="MEMBRANE-BOUND LYTIC MUREIN TRANSGLYCOSYLASE F"/>
    <property type="match status" value="1"/>
</dbReference>
<keyword evidence="2" id="KW-0564">Palmitate</keyword>
<feature type="signal peptide" evidence="4">
    <location>
        <begin position="1"/>
        <end position="19"/>
    </location>
</feature>
<dbReference type="Proteomes" id="UP000216498">
    <property type="component" value="Unassembled WGS sequence"/>
</dbReference>
<dbReference type="GO" id="GO:0015276">
    <property type="term" value="F:ligand-gated monoatomic ion channel activity"/>
    <property type="evidence" value="ECO:0007669"/>
    <property type="project" value="InterPro"/>
</dbReference>
<keyword evidence="3" id="KW-0449">Lipoprotein</keyword>
<dbReference type="Gene3D" id="3.40.190.10">
    <property type="entry name" value="Periplasmic binding protein-like II"/>
    <property type="match status" value="2"/>
</dbReference>
<dbReference type="Pfam" id="PF00497">
    <property type="entry name" value="SBP_bac_3"/>
    <property type="match status" value="1"/>
</dbReference>
<keyword evidence="1 4" id="KW-0732">Signal</keyword>
<dbReference type="OrthoDB" id="9774451at2"/>
<gene>
    <name evidence="7" type="ORF">CIL03_01305</name>
</gene>
<evidence type="ECO:0000256" key="4">
    <source>
        <dbReference type="SAM" id="SignalP"/>
    </source>
</evidence>
<dbReference type="InterPro" id="IPR001320">
    <property type="entry name" value="Iontro_rcpt_C"/>
</dbReference>
<dbReference type="PANTHER" id="PTHR35936:SF19">
    <property type="entry name" value="AMINO-ACID-BINDING PROTEIN YXEM-RELATED"/>
    <property type="match status" value="1"/>
</dbReference>
<evidence type="ECO:0000259" key="5">
    <source>
        <dbReference type="SMART" id="SM00062"/>
    </source>
</evidence>
<evidence type="ECO:0000256" key="2">
    <source>
        <dbReference type="ARBA" id="ARBA00023139"/>
    </source>
</evidence>
<dbReference type="SMART" id="SM00062">
    <property type="entry name" value="PBPb"/>
    <property type="match status" value="1"/>
</dbReference>
<evidence type="ECO:0000259" key="6">
    <source>
        <dbReference type="SMART" id="SM00079"/>
    </source>
</evidence>
<sequence>MKKLNFFLFVALLSLLLAACGSGEEAEGDSNSSDNGDSENGYNLIEEGKLTFAASGEFKPFSYMEGSEMVGFDIAVAEAIAEKLGLEPAQQKAKFSGIVTGVNQGRYDIAVASHTITEERLEKVDFSEAYYYSGPVIYTRPDSDIHSAEDLKGKEVSVARGTTYVEMANDYTDNIPQVDSDVVALQSLAKGHHDAVLTDDITGLTAIENGLEIENRGQLGVSEQAVAVQKGNDELLDAINEALKEMKESGELAELSKEWIGVDITQEPENITE</sequence>
<feature type="chain" id="PRO_5039537990" evidence="4">
    <location>
        <begin position="20"/>
        <end position="273"/>
    </location>
</feature>
<keyword evidence="8" id="KW-1185">Reference proteome</keyword>
<evidence type="ECO:0000313" key="8">
    <source>
        <dbReference type="Proteomes" id="UP000216498"/>
    </source>
</evidence>
<dbReference type="EMBL" id="NPMS01000001">
    <property type="protein sequence ID" value="OZU89804.1"/>
    <property type="molecule type" value="Genomic_DNA"/>
</dbReference>
<accession>A0A265NEC1</accession>
<feature type="domain" description="Solute-binding protein family 3/N-terminal" evidence="5">
    <location>
        <begin position="49"/>
        <end position="263"/>
    </location>
</feature>
<reference evidence="7 8" key="1">
    <citation type="submission" date="2017-08" db="EMBL/GenBank/DDBJ databases">
        <title>Virgibacillus indicus sp. nov. and Virgibacillus profoundi sp. nov, two moderately halophilic bacteria isolated from marine sediment by using the Microfluidic Streak Plate.</title>
        <authorList>
            <person name="Xu B."/>
            <person name="Hu B."/>
            <person name="Wang J."/>
            <person name="Zhu Y."/>
            <person name="Huang L."/>
            <person name="Du W."/>
            <person name="Huang Y."/>
        </authorList>
    </citation>
    <scope>NUCLEOTIDE SEQUENCE [LARGE SCALE GENOMIC DNA]</scope>
    <source>
        <strain evidence="7 8">IO3-P2-C2</strain>
    </source>
</reference>
<organism evidence="7 8">
    <name type="scientific">Virgibacillus indicus</name>
    <dbReference type="NCBI Taxonomy" id="2024554"/>
    <lineage>
        <taxon>Bacteria</taxon>
        <taxon>Bacillati</taxon>
        <taxon>Bacillota</taxon>
        <taxon>Bacilli</taxon>
        <taxon>Bacillales</taxon>
        <taxon>Bacillaceae</taxon>
        <taxon>Virgibacillus</taxon>
    </lineage>
</organism>
<dbReference type="PROSITE" id="PS51257">
    <property type="entry name" value="PROKAR_LIPOPROTEIN"/>
    <property type="match status" value="1"/>
</dbReference>
<feature type="domain" description="Ionotropic glutamate receptor C-terminal" evidence="6">
    <location>
        <begin position="49"/>
        <end position="262"/>
    </location>
</feature>
<proteinExistence type="predicted"/>
<name>A0A265NEC1_9BACI</name>
<comment type="caution">
    <text evidence="7">The sequence shown here is derived from an EMBL/GenBank/DDBJ whole genome shotgun (WGS) entry which is preliminary data.</text>
</comment>
<dbReference type="SMART" id="SM00079">
    <property type="entry name" value="PBPe"/>
    <property type="match status" value="1"/>
</dbReference>